<protein>
    <submittedName>
        <fullName evidence="6">Transcriptional regulator, IclR family</fullName>
    </submittedName>
</protein>
<evidence type="ECO:0000256" key="2">
    <source>
        <dbReference type="ARBA" id="ARBA00023125"/>
    </source>
</evidence>
<evidence type="ECO:0000259" key="5">
    <source>
        <dbReference type="PROSITE" id="PS51078"/>
    </source>
</evidence>
<dbReference type="InterPro" id="IPR050707">
    <property type="entry name" value="HTH_MetabolicPath_Reg"/>
</dbReference>
<dbReference type="InterPro" id="IPR005471">
    <property type="entry name" value="Tscrpt_reg_IclR_N"/>
</dbReference>
<reference evidence="6 7" key="1">
    <citation type="submission" date="2016-11" db="EMBL/GenBank/DDBJ databases">
        <authorList>
            <person name="Jaros S."/>
            <person name="Januszkiewicz K."/>
            <person name="Wedrychowicz H."/>
        </authorList>
    </citation>
    <scope>NUCLEOTIDE SEQUENCE [LARGE SCALE GENOMIC DNA]</scope>
    <source>
        <strain evidence="6 7">DSM 44523</strain>
    </source>
</reference>
<dbReference type="Gene3D" id="3.30.450.40">
    <property type="match status" value="1"/>
</dbReference>
<dbReference type="AlphaFoldDB" id="A0A1M5EPV2"/>
<dbReference type="Gene3D" id="1.10.10.10">
    <property type="entry name" value="Winged helix-like DNA-binding domain superfamily/Winged helix DNA-binding domain"/>
    <property type="match status" value="1"/>
</dbReference>
<dbReference type="PANTHER" id="PTHR30136">
    <property type="entry name" value="HELIX-TURN-HELIX TRANSCRIPTIONAL REGULATOR, ICLR FAMILY"/>
    <property type="match status" value="1"/>
</dbReference>
<accession>A0A1M5EPV2</accession>
<gene>
    <name evidence="6" type="ORF">SAMN05444320_10578</name>
</gene>
<dbReference type="PANTHER" id="PTHR30136:SF24">
    <property type="entry name" value="HTH-TYPE TRANSCRIPTIONAL REPRESSOR ALLR"/>
    <property type="match status" value="1"/>
</dbReference>
<dbReference type="OrthoDB" id="5242615at2"/>
<sequence>MRTVDRAMDVLEAVAAADEPISAKALARAVGCGLSTVYNLIAVLTGRGYLARTSAGYVLGHQVSGLNRAFSRQMSVTDDLRGLLGHLRRAAGATACYSIFRDGDIVVVDMTAPRDQGDSWGISLGSERFAHATAHGKVLLSSLSAAARRRYLADAGMRRLTPNTITSTSELERQLRQVRHAGLATEVEEVTPGMACLATPVHAPDGRVVAAVSVAVATDQFRRRQHQLGAAVRRSAQEATKILRELRPAALGRG</sequence>
<keyword evidence="1" id="KW-0805">Transcription regulation</keyword>
<keyword evidence="7" id="KW-1185">Reference proteome</keyword>
<evidence type="ECO:0000256" key="3">
    <source>
        <dbReference type="ARBA" id="ARBA00023163"/>
    </source>
</evidence>
<dbReference type="Proteomes" id="UP000184501">
    <property type="component" value="Unassembled WGS sequence"/>
</dbReference>
<dbReference type="EMBL" id="FQVN01000005">
    <property type="protein sequence ID" value="SHF81206.1"/>
    <property type="molecule type" value="Genomic_DNA"/>
</dbReference>
<dbReference type="RefSeq" id="WP_143174203.1">
    <property type="nucleotide sequence ID" value="NZ_FQVN01000005.1"/>
</dbReference>
<dbReference type="STRING" id="2017.SAMN05444320_10578"/>
<dbReference type="Pfam" id="PF01614">
    <property type="entry name" value="IclR_C"/>
    <property type="match status" value="1"/>
</dbReference>
<evidence type="ECO:0000313" key="7">
    <source>
        <dbReference type="Proteomes" id="UP000184501"/>
    </source>
</evidence>
<dbReference type="InterPro" id="IPR029016">
    <property type="entry name" value="GAF-like_dom_sf"/>
</dbReference>
<dbReference type="InterPro" id="IPR036388">
    <property type="entry name" value="WH-like_DNA-bd_sf"/>
</dbReference>
<keyword evidence="2" id="KW-0238">DNA-binding</keyword>
<proteinExistence type="predicted"/>
<dbReference type="GO" id="GO:0003677">
    <property type="term" value="F:DNA binding"/>
    <property type="evidence" value="ECO:0007669"/>
    <property type="project" value="UniProtKB-KW"/>
</dbReference>
<dbReference type="SMART" id="SM00346">
    <property type="entry name" value="HTH_ICLR"/>
    <property type="match status" value="1"/>
</dbReference>
<name>A0A1M5EPV2_STRHI</name>
<dbReference type="InterPro" id="IPR036390">
    <property type="entry name" value="WH_DNA-bd_sf"/>
</dbReference>
<dbReference type="GO" id="GO:0003700">
    <property type="term" value="F:DNA-binding transcription factor activity"/>
    <property type="evidence" value="ECO:0007669"/>
    <property type="project" value="TreeGrafter"/>
</dbReference>
<feature type="domain" description="IclR-ED" evidence="5">
    <location>
        <begin position="62"/>
        <end position="245"/>
    </location>
</feature>
<dbReference type="InterPro" id="IPR014757">
    <property type="entry name" value="Tscrpt_reg_IclR_C"/>
</dbReference>
<feature type="domain" description="HTH iclR-type" evidence="4">
    <location>
        <begin position="1"/>
        <end position="61"/>
    </location>
</feature>
<keyword evidence="3" id="KW-0804">Transcription</keyword>
<evidence type="ECO:0000256" key="1">
    <source>
        <dbReference type="ARBA" id="ARBA00023015"/>
    </source>
</evidence>
<dbReference type="PROSITE" id="PS51077">
    <property type="entry name" value="HTH_ICLR"/>
    <property type="match status" value="1"/>
</dbReference>
<organism evidence="6 7">
    <name type="scientific">Streptoalloteichus hindustanus</name>
    <dbReference type="NCBI Taxonomy" id="2017"/>
    <lineage>
        <taxon>Bacteria</taxon>
        <taxon>Bacillati</taxon>
        <taxon>Actinomycetota</taxon>
        <taxon>Actinomycetes</taxon>
        <taxon>Pseudonocardiales</taxon>
        <taxon>Pseudonocardiaceae</taxon>
        <taxon>Streptoalloteichus</taxon>
    </lineage>
</organism>
<dbReference type="Pfam" id="PF09339">
    <property type="entry name" value="HTH_IclR"/>
    <property type="match status" value="1"/>
</dbReference>
<dbReference type="SUPFAM" id="SSF55781">
    <property type="entry name" value="GAF domain-like"/>
    <property type="match status" value="1"/>
</dbReference>
<dbReference type="GO" id="GO:0045892">
    <property type="term" value="P:negative regulation of DNA-templated transcription"/>
    <property type="evidence" value="ECO:0007669"/>
    <property type="project" value="TreeGrafter"/>
</dbReference>
<evidence type="ECO:0000259" key="4">
    <source>
        <dbReference type="PROSITE" id="PS51077"/>
    </source>
</evidence>
<evidence type="ECO:0000313" key="6">
    <source>
        <dbReference type="EMBL" id="SHF81206.1"/>
    </source>
</evidence>
<dbReference type="PROSITE" id="PS51078">
    <property type="entry name" value="ICLR_ED"/>
    <property type="match status" value="1"/>
</dbReference>
<dbReference type="SUPFAM" id="SSF46785">
    <property type="entry name" value="Winged helix' DNA-binding domain"/>
    <property type="match status" value="1"/>
</dbReference>